<name>A0A0K2VAY7_LEPSM</name>
<proteinExistence type="predicted"/>
<organism evidence="1">
    <name type="scientific">Lepeophtheirus salmonis</name>
    <name type="common">Salmon louse</name>
    <name type="synonym">Caligus salmonis</name>
    <dbReference type="NCBI Taxonomy" id="72036"/>
    <lineage>
        <taxon>Eukaryota</taxon>
        <taxon>Metazoa</taxon>
        <taxon>Ecdysozoa</taxon>
        <taxon>Arthropoda</taxon>
        <taxon>Crustacea</taxon>
        <taxon>Multicrustacea</taxon>
        <taxon>Hexanauplia</taxon>
        <taxon>Copepoda</taxon>
        <taxon>Siphonostomatoida</taxon>
        <taxon>Caligidae</taxon>
        <taxon>Lepeophtheirus</taxon>
    </lineage>
</organism>
<reference evidence="1" key="1">
    <citation type="submission" date="2014-05" db="EMBL/GenBank/DDBJ databases">
        <authorList>
            <person name="Chronopoulou M."/>
        </authorList>
    </citation>
    <scope>NUCLEOTIDE SEQUENCE</scope>
    <source>
        <tissue evidence="1">Whole organism</tissue>
    </source>
</reference>
<accession>A0A0K2VAY7</accession>
<evidence type="ECO:0000313" key="1">
    <source>
        <dbReference type="EMBL" id="CDW47445.1"/>
    </source>
</evidence>
<dbReference type="AlphaFoldDB" id="A0A0K2VAY7"/>
<sequence length="67" mass="7599">MVYNRKDGGGGGRGYLILNNTDSFGTKVDRFFHSGRFRLILSFGNNFFKKTKLLRSKKCYTGPGFPN</sequence>
<dbReference type="EMBL" id="HACA01030084">
    <property type="protein sequence ID" value="CDW47445.1"/>
    <property type="molecule type" value="Transcribed_RNA"/>
</dbReference>
<protein>
    <submittedName>
        <fullName evidence="1">Uncharacterized protein</fullName>
    </submittedName>
</protein>